<dbReference type="Pfam" id="PF03104">
    <property type="entry name" value="DNA_pol_B_exo1"/>
    <property type="match status" value="1"/>
</dbReference>
<dbReference type="SMART" id="SM00486">
    <property type="entry name" value="POLBc"/>
    <property type="match status" value="1"/>
</dbReference>
<dbReference type="InterPro" id="IPR006133">
    <property type="entry name" value="DNA-dir_DNA_pol_B_exonuc"/>
</dbReference>
<dbReference type="GO" id="GO:0000166">
    <property type="term" value="F:nucleotide binding"/>
    <property type="evidence" value="ECO:0007669"/>
    <property type="project" value="InterPro"/>
</dbReference>
<dbReference type="InterPro" id="IPR042087">
    <property type="entry name" value="DNA_pol_B_thumb"/>
</dbReference>
<dbReference type="Gene3D" id="3.30.420.10">
    <property type="entry name" value="Ribonuclease H-like superfamily/Ribonuclease H"/>
    <property type="match status" value="2"/>
</dbReference>
<dbReference type="Gene3D" id="3.90.1600.10">
    <property type="entry name" value="Palm domain of DNA polymerase"/>
    <property type="match status" value="2"/>
</dbReference>
<keyword evidence="4" id="KW-0548">Nucleotidyltransferase</keyword>
<dbReference type="PROSITE" id="PS50818">
    <property type="entry name" value="INTEIN_C_TER"/>
    <property type="match status" value="1"/>
</dbReference>
<dbReference type="Gene3D" id="3.30.342.10">
    <property type="entry name" value="DNA Polymerase, chain B, domain 1"/>
    <property type="match status" value="1"/>
</dbReference>
<comment type="catalytic activity">
    <reaction evidence="7">
        <text>DNA(n) + a 2'-deoxyribonucleoside 5'-triphosphate = DNA(n+1) + diphosphate</text>
        <dbReference type="Rhea" id="RHEA:22508"/>
        <dbReference type="Rhea" id="RHEA-COMP:17339"/>
        <dbReference type="Rhea" id="RHEA-COMP:17340"/>
        <dbReference type="ChEBI" id="CHEBI:33019"/>
        <dbReference type="ChEBI" id="CHEBI:61560"/>
        <dbReference type="ChEBI" id="CHEBI:173112"/>
        <dbReference type="EC" id="2.7.7.7"/>
    </reaction>
</comment>
<dbReference type="SUPFAM" id="SSF53098">
    <property type="entry name" value="Ribonuclease H-like"/>
    <property type="match status" value="1"/>
</dbReference>
<dbReference type="GO" id="GO:0003677">
    <property type="term" value="F:DNA binding"/>
    <property type="evidence" value="ECO:0007669"/>
    <property type="project" value="UniProtKB-KW"/>
</dbReference>
<dbReference type="InterPro" id="IPR006134">
    <property type="entry name" value="DNA-dir_DNA_pol_B_multi_dom"/>
</dbReference>
<keyword evidence="3" id="KW-0808">Transferase</keyword>
<evidence type="ECO:0000259" key="9">
    <source>
        <dbReference type="SMART" id="SM00305"/>
    </source>
</evidence>
<comment type="similarity">
    <text evidence="1">Belongs to the DNA polymerase type-B family.</text>
</comment>
<dbReference type="InterPro" id="IPR003586">
    <property type="entry name" value="Hint_dom_C"/>
</dbReference>
<dbReference type="InterPro" id="IPR006172">
    <property type="entry name" value="DNA-dir_DNA_pol_B"/>
</dbReference>
<dbReference type="InterPro" id="IPR030934">
    <property type="entry name" value="Intein_C"/>
</dbReference>
<dbReference type="InterPro" id="IPR023211">
    <property type="entry name" value="DNA_pol_palm_dom_sf"/>
</dbReference>
<dbReference type="Gene3D" id="2.170.16.10">
    <property type="entry name" value="Hedgehog/Intein (Hint) domain"/>
    <property type="match status" value="1"/>
</dbReference>
<name>A0A6C0D9U9_9ZZZZ</name>
<dbReference type="PANTHER" id="PTHR10322">
    <property type="entry name" value="DNA POLYMERASE CATALYTIC SUBUNIT"/>
    <property type="match status" value="1"/>
</dbReference>
<evidence type="ECO:0000256" key="5">
    <source>
        <dbReference type="ARBA" id="ARBA00022932"/>
    </source>
</evidence>
<evidence type="ECO:0000256" key="6">
    <source>
        <dbReference type="ARBA" id="ARBA00023125"/>
    </source>
</evidence>
<dbReference type="InterPro" id="IPR036397">
    <property type="entry name" value="RNaseH_sf"/>
</dbReference>
<dbReference type="SUPFAM" id="SSF56672">
    <property type="entry name" value="DNA/RNA polymerases"/>
    <property type="match status" value="2"/>
</dbReference>
<evidence type="ECO:0000313" key="10">
    <source>
        <dbReference type="EMBL" id="QHT13183.1"/>
    </source>
</evidence>
<dbReference type="Gene3D" id="1.10.287.690">
    <property type="entry name" value="Helix hairpin bin"/>
    <property type="match status" value="1"/>
</dbReference>
<accession>A0A6C0D9U9</accession>
<dbReference type="SMART" id="SM00305">
    <property type="entry name" value="HintC"/>
    <property type="match status" value="1"/>
</dbReference>
<protein>
    <recommendedName>
        <fullName evidence="2">DNA-directed DNA polymerase</fullName>
        <ecNumber evidence="2">2.7.7.7</ecNumber>
    </recommendedName>
</protein>
<dbReference type="EMBL" id="MN739563">
    <property type="protein sequence ID" value="QHT13183.1"/>
    <property type="molecule type" value="Genomic_DNA"/>
</dbReference>
<keyword evidence="5" id="KW-0239">DNA-directed DNA polymerase</keyword>
<dbReference type="Pfam" id="PF00136">
    <property type="entry name" value="DNA_pol_B"/>
    <property type="match status" value="2"/>
</dbReference>
<proteinExistence type="inferred from homology"/>
<evidence type="ECO:0000256" key="1">
    <source>
        <dbReference type="ARBA" id="ARBA00005755"/>
    </source>
</evidence>
<feature type="domain" description="Hint" evidence="9">
    <location>
        <begin position="992"/>
        <end position="1039"/>
    </location>
</feature>
<dbReference type="EC" id="2.7.7.7" evidence="2"/>
<dbReference type="NCBIfam" id="TIGR01443">
    <property type="entry name" value="intein_Cterm"/>
    <property type="match status" value="1"/>
</dbReference>
<dbReference type="SUPFAM" id="SSF51294">
    <property type="entry name" value="Hedgehog/intein (Hint) domain"/>
    <property type="match status" value="1"/>
</dbReference>
<evidence type="ECO:0000256" key="8">
    <source>
        <dbReference type="SAM" id="MobiDB-lite"/>
    </source>
</evidence>
<dbReference type="GO" id="GO:0006261">
    <property type="term" value="P:DNA-templated DNA replication"/>
    <property type="evidence" value="ECO:0007669"/>
    <property type="project" value="TreeGrafter"/>
</dbReference>
<dbReference type="Gene3D" id="1.10.132.60">
    <property type="entry name" value="DNA polymerase family B, C-terminal domain"/>
    <property type="match status" value="1"/>
</dbReference>
<dbReference type="InterPro" id="IPR012337">
    <property type="entry name" value="RNaseH-like_sf"/>
</dbReference>
<evidence type="ECO:0000256" key="2">
    <source>
        <dbReference type="ARBA" id="ARBA00012417"/>
    </source>
</evidence>
<dbReference type="GO" id="GO:0003887">
    <property type="term" value="F:DNA-directed DNA polymerase activity"/>
    <property type="evidence" value="ECO:0007669"/>
    <property type="project" value="UniProtKB-KW"/>
</dbReference>
<dbReference type="InterPro" id="IPR050240">
    <property type="entry name" value="DNA_pol_type-B"/>
</dbReference>
<dbReference type="PANTHER" id="PTHR10322:SF23">
    <property type="entry name" value="DNA POLYMERASE DELTA CATALYTIC SUBUNIT"/>
    <property type="match status" value="1"/>
</dbReference>
<organism evidence="10">
    <name type="scientific">viral metagenome</name>
    <dbReference type="NCBI Taxonomy" id="1070528"/>
    <lineage>
        <taxon>unclassified sequences</taxon>
        <taxon>metagenomes</taxon>
        <taxon>organismal metagenomes</taxon>
    </lineage>
</organism>
<dbReference type="InterPro" id="IPR036844">
    <property type="entry name" value="Hint_dom_sf"/>
</dbReference>
<evidence type="ECO:0000256" key="7">
    <source>
        <dbReference type="ARBA" id="ARBA00049244"/>
    </source>
</evidence>
<feature type="region of interest" description="Disordered" evidence="8">
    <location>
        <begin position="1573"/>
        <end position="1594"/>
    </location>
</feature>
<sequence>MALEFQIYDYVEDHDNVESDEEYKPLGDYIIHVFGRTMDDKSVYAKVTGFTPYFYIGLPQKWQSNTKAELKKKVEILEKWLRSKENKYVWYRFKDTLLSVDYVKRKKTDGFTNDREYNFARLVFRNSDGMKKFATLFEKNGIMIPGITTKPITFKLYESNLAPMLRCFHIRKISGCSWVSTTSFTKIKSNNKESYCNIEINVDWQDLSPIQKDCNAPLRIASFDIECYSHDGQFPQAYRKKDPIIQIGISYTKLGQSIPYRKWIACLDKTDPIDSIEVVSCETESEIIEAWINEINQNDCDIITGYNIFFFDEKYMYDRCEKILNMQSEVAYISKLKNRYCKFKEIKLASSALGENLLKYWDTPGRVHIDLMKDVQKTFNLPSYKLDFVASNFIRGEIKQFKLLDNNIIEFECESVDDIEINDYIHIEVIKGFVSDDIGEKYLVNKIDRQTKKLYIKGDSILEAELEISKHGGKIFWSQAKDDVGPKEIFAYQMKGPAERAIVAKYCIKDCSLVNLLINKLEVVTKNLEMANVCYVPLSYLFVRGQGIKLFSLCLKEFREQEYIFPVIKVKKDADGNLEKEDSYEGAIVFDPVAQIDYEANSTKDYASLYPSAIMHKNMSHETEVTDPDYDNLEGVEYFNASFRESDGTTKYIRFAKIGDKLGVIPTILSNLLRERKLVKKLMKNEKDPFKYRILDAKQLAVKITANSLYGQLGAGTSPVANRNIAACTTSTGREMLLFAKKYDEEILPWIINGLKDAYENNDTDRVNAIINLELKNKDPEFIEKLQKYCSSTIKDYTLQPVIRYGDSVASYTPVYVRHNNSMDTCTIEELANKYGKGLWTPCIDKVTQKLEEGRQDKETCELEGVESWTDKGWTKLHRIIRHMLAPTKKMIRVITDTGLVDVTDDHSLLLPDGKEISPKKCKVGTELLHYNLPLCSTSPERLYCFTYFDIKDQISAAKLYWEACNKGLDPYIDIPHNDLNRIRISINELGNPRIKANIIKKMYPIDYEGYVYDLTTDNHHFAAGIGKMIVHNTDSVFACFRFKEKKEELSKEDSLVVLQKIIKFGEELLKPFFLPTERELFCTYYNEYYGDVTDLTLPMYPECVPEPKHNKIILPVEDRMKQCVKEYLYENYFSWLWTLQEIVNKNFDNMDIKLLNWATYLLSKFRFTYNDLIDNRKDEVLNPLIKNLEKIYSLEDQLIWHKATPENINEMISLFKNIFTVELKKTDSELNKLVKEFMDTTLIEEWIHAEKAHDVKATKDKKKLKRERKYNDKNLYELLVLFIENRLKLDFNKYKHEHYNRINNFIKNELKDYIVQPWWDIKNNTRIYKVKIYNGADPIIDKRTLDFSIELGELSGELVKSRLPFPHDLEYEKTFWPFMILTKKRYVGNKYEFNPNKFKQDFMGIVLKRRDNAPIVKEICSGIIDYLINKRDPLGAKKFTQKCLDDMFCGKYDIKYFLQSRTVKLKESYKDWTRQAHICLSERIATREGSKPESGNRLEFAVVVPENPDDKKLLLGDMIETPAYIKQNNIPINYMFYMKNQIMIPALQFLALVDKNAEEMFKSMEKKYGKLKPVKEPKPKKVSKKSSKPKKKITEKDISLKKIVKKSLNKIIDSDTSDQTISDTKKKDIIIDDLEEPIVEPVKKSKKSKKIIEETIEESIVEPVKKSKKSKKIIEETIEESIVEPVKKSKKSKKIIEETIEEPIVEQVKKSKKSKKIVEEPVVEINEETIEEPIVEQVKKSKKSKKINEETIEEPVVEPVKKSKKSKKIVEEPVVEINEEPVVEINEEPVIKNVEEPVIKNVEEPVIKNVEEPVVEVSEESMKKVKKNKKSKQIMEV</sequence>
<evidence type="ECO:0000256" key="4">
    <source>
        <dbReference type="ARBA" id="ARBA00022695"/>
    </source>
</evidence>
<evidence type="ECO:0000256" key="3">
    <source>
        <dbReference type="ARBA" id="ARBA00022679"/>
    </source>
</evidence>
<dbReference type="InterPro" id="IPR043502">
    <property type="entry name" value="DNA/RNA_pol_sf"/>
</dbReference>
<reference evidence="10" key="1">
    <citation type="journal article" date="2020" name="Nature">
        <title>Giant virus diversity and host interactions through global metagenomics.</title>
        <authorList>
            <person name="Schulz F."/>
            <person name="Roux S."/>
            <person name="Paez-Espino D."/>
            <person name="Jungbluth S."/>
            <person name="Walsh D.A."/>
            <person name="Denef V.J."/>
            <person name="McMahon K.D."/>
            <person name="Konstantinidis K.T."/>
            <person name="Eloe-Fadrosh E.A."/>
            <person name="Kyrpides N.C."/>
            <person name="Woyke T."/>
        </authorList>
    </citation>
    <scope>NUCLEOTIDE SEQUENCE</scope>
    <source>
        <strain evidence="10">GVMAG-M-3300023174-131</strain>
    </source>
</reference>
<keyword evidence="6" id="KW-0238">DNA-binding</keyword>
<feature type="compositionally biased region" description="Basic residues" evidence="8">
    <location>
        <begin position="1581"/>
        <end position="1592"/>
    </location>
</feature>